<dbReference type="SUPFAM" id="SSF81606">
    <property type="entry name" value="PP2C-like"/>
    <property type="match status" value="1"/>
</dbReference>
<dbReference type="Pfam" id="PF07228">
    <property type="entry name" value="SpoIIE"/>
    <property type="match status" value="1"/>
</dbReference>
<feature type="transmembrane region" description="Helical" evidence="1">
    <location>
        <begin position="246"/>
        <end position="263"/>
    </location>
</feature>
<reference evidence="3" key="1">
    <citation type="journal article" date="2021" name="mSystems">
        <title>Bacteria and Archaea Synergistically Convert Glycine Betaine to Biogenic Methane in the Formosa Cold Seep of the South China Sea.</title>
        <authorList>
            <person name="Li L."/>
            <person name="Zhang W."/>
            <person name="Zhang S."/>
            <person name="Song L."/>
            <person name="Sun Q."/>
            <person name="Zhang H."/>
            <person name="Xiang H."/>
            <person name="Dong X."/>
        </authorList>
    </citation>
    <scope>NUCLEOTIDE SEQUENCE</scope>
    <source>
        <strain evidence="3">ZWT</strain>
    </source>
</reference>
<dbReference type="InterPro" id="IPR036457">
    <property type="entry name" value="PPM-type-like_dom_sf"/>
</dbReference>
<dbReference type="EC" id="3.1.3.16" evidence="3"/>
<accession>A0A9J6P816</accession>
<keyword evidence="1" id="KW-1133">Transmembrane helix</keyword>
<feature type="transmembrane region" description="Helical" evidence="1">
    <location>
        <begin position="211"/>
        <end position="239"/>
    </location>
</feature>
<evidence type="ECO:0000313" key="4">
    <source>
        <dbReference type="Proteomes" id="UP001056429"/>
    </source>
</evidence>
<evidence type="ECO:0000259" key="2">
    <source>
        <dbReference type="SMART" id="SM00331"/>
    </source>
</evidence>
<dbReference type="Pfam" id="PF19732">
    <property type="entry name" value="SpoIIE_N"/>
    <property type="match status" value="1"/>
</dbReference>
<dbReference type="EMBL" id="JAGSOJ010000005">
    <property type="protein sequence ID" value="MCM1992049.1"/>
    <property type="molecule type" value="Genomic_DNA"/>
</dbReference>
<sequence length="792" mass="88565">MQYGLSHLKYKKIRGEIRGTLDGILSSKFLMLTAIFFSALFVSRVEILKEIYPFGLALMISIMNKLDSERRFFVATGVSAGYILSFINLELLPGYLISTLTIFILCYIKNKVNIEEKKMKIIALITVGIIIFINFALVRNVYIALVTSLLVFILCGASLFIFESVINKLTRDKKEYSLSNEEIISLCLLVSVIIAGTSGIGVFGVSLTNVLAILSIIIIGYLGGAANGAIFGVVLGILVGLSVNSLGVFVVVYASIGIISGVFKDMGKCVSIISVIIVYSILLFNYKSFGFKGIELVIAGGVFVIIPNVRYSMLREYFKFDKDANKEEEQVNSKIKGIYKKKLNEFSSLLGNISDILTDLNENEKLIMKDKSTAMVQKLADRVCSECQLKSNCWRREMHYTYSAFVEVLKNVELNNQDLPYQLNKKCINRTKLIENAEDIVDRNMISELKKSTISEGRQVLSNQIRNMAESVDEIVDEFDVSIKIDSNLEEKIRLAMLANNIKFKDITCLKDLDGRISIKLKGKACGGEQNCVKNILPVINELSEKRFCVSNDGCIIDQVMKSCDITFEEMPKFHVSSYSIQKCKDGEKENGDSYRFIRNKKDKFISIVSDGMGSGPEAKRESEATVKLIEKFSKAGLSEIVAINAVNSVMAMKYKTQEKFSTLDIASLDLYNGNVEFFKVGSNESFIRRSTGDVEVIDSKSLPIGVLDKIDVDVKKKKIMDGDIIVMVSDGVLEYGDKSSESHWVMKYLYNCKLNNPKEIALGILNEALKAENYKVKDDMTISVLKVYNIN</sequence>
<evidence type="ECO:0000313" key="3">
    <source>
        <dbReference type="EMBL" id="MCM1992049.1"/>
    </source>
</evidence>
<keyword evidence="4" id="KW-1185">Reference proteome</keyword>
<dbReference type="PANTHER" id="PTHR35801:SF1">
    <property type="entry name" value="PHOSPHOSERINE PHOSPHATASE RSBX"/>
    <property type="match status" value="1"/>
</dbReference>
<dbReference type="RefSeq" id="WP_250861197.1">
    <property type="nucleotide sequence ID" value="NZ_JAGSOJ010000005.1"/>
</dbReference>
<dbReference type="AlphaFoldDB" id="A0A9J6P816"/>
<feature type="transmembrane region" description="Helical" evidence="1">
    <location>
        <begin position="269"/>
        <end position="286"/>
    </location>
</feature>
<feature type="domain" description="PPM-type phosphatase" evidence="2">
    <location>
        <begin position="568"/>
        <end position="788"/>
    </location>
</feature>
<dbReference type="GO" id="GO:0004722">
    <property type="term" value="F:protein serine/threonine phosphatase activity"/>
    <property type="evidence" value="ECO:0007669"/>
    <property type="project" value="UniProtKB-EC"/>
</dbReference>
<evidence type="ECO:0000256" key="1">
    <source>
        <dbReference type="SAM" id="Phobius"/>
    </source>
</evidence>
<comment type="caution">
    <text evidence="3">The sequence shown here is derived from an EMBL/GenBank/DDBJ whole genome shotgun (WGS) entry which is preliminary data.</text>
</comment>
<feature type="transmembrane region" description="Helical" evidence="1">
    <location>
        <begin position="21"/>
        <end position="41"/>
    </location>
</feature>
<dbReference type="InterPro" id="IPR001932">
    <property type="entry name" value="PPM-type_phosphatase-like_dom"/>
</dbReference>
<dbReference type="SMART" id="SM00331">
    <property type="entry name" value="PP2C_SIG"/>
    <property type="match status" value="1"/>
</dbReference>
<name>A0A9J6P816_9CLOT</name>
<dbReference type="InterPro" id="IPR045768">
    <property type="entry name" value="SpoIIE_N"/>
</dbReference>
<gene>
    <name evidence="3" type="primary">spoIIE</name>
    <name evidence="3" type="ORF">KDK92_20115</name>
</gene>
<keyword evidence="1" id="KW-0812">Transmembrane</keyword>
<feature type="transmembrane region" description="Helical" evidence="1">
    <location>
        <begin position="183"/>
        <end position="205"/>
    </location>
</feature>
<dbReference type="InterPro" id="IPR039248">
    <property type="entry name" value="Ptase_RsbX"/>
</dbReference>
<feature type="transmembrane region" description="Helical" evidence="1">
    <location>
        <begin position="93"/>
        <end position="109"/>
    </location>
</feature>
<feature type="transmembrane region" description="Helical" evidence="1">
    <location>
        <begin position="143"/>
        <end position="162"/>
    </location>
</feature>
<organism evidence="3 4">
    <name type="scientific">Oceanirhabdus seepicola</name>
    <dbReference type="NCBI Taxonomy" id="2828781"/>
    <lineage>
        <taxon>Bacteria</taxon>
        <taxon>Bacillati</taxon>
        <taxon>Bacillota</taxon>
        <taxon>Clostridia</taxon>
        <taxon>Eubacteriales</taxon>
        <taxon>Clostridiaceae</taxon>
        <taxon>Oceanirhabdus</taxon>
    </lineage>
</organism>
<protein>
    <submittedName>
        <fullName evidence="3">Stage II sporulation protein E</fullName>
        <ecNumber evidence="3">3.1.3.16</ecNumber>
    </submittedName>
</protein>
<keyword evidence="3" id="KW-0378">Hydrolase</keyword>
<feature type="transmembrane region" description="Helical" evidence="1">
    <location>
        <begin position="293"/>
        <end position="313"/>
    </location>
</feature>
<reference evidence="3" key="2">
    <citation type="submission" date="2021-04" db="EMBL/GenBank/DDBJ databases">
        <authorList>
            <person name="Dong X."/>
        </authorList>
    </citation>
    <scope>NUCLEOTIDE SEQUENCE</scope>
    <source>
        <strain evidence="3">ZWT</strain>
    </source>
</reference>
<dbReference type="InterPro" id="IPR014221">
    <property type="entry name" value="SpoII_E"/>
</dbReference>
<proteinExistence type="predicted"/>
<feature type="transmembrane region" description="Helical" evidence="1">
    <location>
        <begin position="121"/>
        <end position="137"/>
    </location>
</feature>
<dbReference type="Gene3D" id="3.60.40.10">
    <property type="entry name" value="PPM-type phosphatase domain"/>
    <property type="match status" value="1"/>
</dbReference>
<dbReference type="Proteomes" id="UP001056429">
    <property type="component" value="Unassembled WGS sequence"/>
</dbReference>
<dbReference type="NCBIfam" id="TIGR02865">
    <property type="entry name" value="spore_II_E"/>
    <property type="match status" value="1"/>
</dbReference>
<dbReference type="PANTHER" id="PTHR35801">
    <property type="entry name" value="PHOSPHOSERINE PHOSPHATASE RSBX"/>
    <property type="match status" value="1"/>
</dbReference>
<keyword evidence="1" id="KW-0472">Membrane</keyword>